<feature type="signal peptide" evidence="1">
    <location>
        <begin position="1"/>
        <end position="17"/>
    </location>
</feature>
<dbReference type="AlphaFoldDB" id="A0A6S6SLE5"/>
<accession>A0A6S6SLE5</accession>
<organism evidence="2">
    <name type="scientific">uncultured Sulfurovum sp</name>
    <dbReference type="NCBI Taxonomy" id="269237"/>
    <lineage>
        <taxon>Bacteria</taxon>
        <taxon>Pseudomonadati</taxon>
        <taxon>Campylobacterota</taxon>
        <taxon>Epsilonproteobacteria</taxon>
        <taxon>Campylobacterales</taxon>
        <taxon>Sulfurovaceae</taxon>
        <taxon>Sulfurovum</taxon>
        <taxon>environmental samples</taxon>
    </lineage>
</organism>
<sequence length="243" mass="27921">MQKLLLILLLLPLSLLAIDNDFDGVEDDVDACLETAMLDTVTADGCSQTQKKSMDIMLLQTFSYLKVDDNSHLTNYNIALMLNKDDWFFYVGSGYFRYETQKDITDTTFLAQKSFALSSSHYLKASLSAIIPTYTSEGNKMDYSSDLSYLFAHKAFNVEVGYRYEMINDEGIDDRKLAFVYLGYAFDKLHTVLGYSQDNQEQKNYNLLLQYNLNSDYALSYSFTKTDNNFYETMHTLGVGYHF</sequence>
<keyword evidence="1" id="KW-0732">Signal</keyword>
<evidence type="ECO:0000256" key="1">
    <source>
        <dbReference type="SAM" id="SignalP"/>
    </source>
</evidence>
<dbReference type="EMBL" id="CACVAP010000041">
    <property type="protein sequence ID" value="CAA6803775.1"/>
    <property type="molecule type" value="Genomic_DNA"/>
</dbReference>
<name>A0A6S6SLE5_9BACT</name>
<gene>
    <name evidence="2" type="ORF">HELGO_WM13995</name>
</gene>
<evidence type="ECO:0008006" key="3">
    <source>
        <dbReference type="Google" id="ProtNLM"/>
    </source>
</evidence>
<proteinExistence type="predicted"/>
<feature type="chain" id="PRO_5027730576" description="Outer membrane protein beta-barrel domain-containing protein" evidence="1">
    <location>
        <begin position="18"/>
        <end position="243"/>
    </location>
</feature>
<protein>
    <recommendedName>
        <fullName evidence="3">Outer membrane protein beta-barrel domain-containing protein</fullName>
    </recommendedName>
</protein>
<reference evidence="2" key="1">
    <citation type="submission" date="2020-01" db="EMBL/GenBank/DDBJ databases">
        <authorList>
            <person name="Meier V. D."/>
            <person name="Meier V D."/>
        </authorList>
    </citation>
    <scope>NUCLEOTIDE SEQUENCE</scope>
    <source>
        <strain evidence="2">HLG_WM_MAG_06</strain>
    </source>
</reference>
<evidence type="ECO:0000313" key="2">
    <source>
        <dbReference type="EMBL" id="CAA6803775.1"/>
    </source>
</evidence>